<feature type="compositionally biased region" description="Basic and acidic residues" evidence="1">
    <location>
        <begin position="526"/>
        <end position="536"/>
    </location>
</feature>
<feature type="region of interest" description="Disordered" evidence="1">
    <location>
        <begin position="255"/>
        <end position="374"/>
    </location>
</feature>
<feature type="compositionally biased region" description="Basic residues" evidence="1">
    <location>
        <begin position="537"/>
        <end position="553"/>
    </location>
</feature>
<feature type="compositionally biased region" description="Low complexity" evidence="1">
    <location>
        <begin position="276"/>
        <end position="308"/>
    </location>
</feature>
<feature type="compositionally biased region" description="Acidic residues" evidence="1">
    <location>
        <begin position="578"/>
        <end position="587"/>
    </location>
</feature>
<dbReference type="EMBL" id="AJVK01008963">
    <property type="status" value="NOT_ANNOTATED_CDS"/>
    <property type="molecule type" value="Genomic_DNA"/>
</dbReference>
<feature type="compositionally biased region" description="Polar residues" evidence="1">
    <location>
        <begin position="255"/>
        <end position="275"/>
    </location>
</feature>
<dbReference type="VEuPathDB" id="VectorBase:PPAI011065"/>
<accession>A0A1B0DR82</accession>
<evidence type="ECO:0000256" key="1">
    <source>
        <dbReference type="SAM" id="MobiDB-lite"/>
    </source>
</evidence>
<feature type="compositionally biased region" description="Pro residues" evidence="1">
    <location>
        <begin position="221"/>
        <end position="230"/>
    </location>
</feature>
<feature type="compositionally biased region" description="Basic and acidic residues" evidence="1">
    <location>
        <begin position="630"/>
        <end position="639"/>
    </location>
</feature>
<dbReference type="AlphaFoldDB" id="A0A1B0DR82"/>
<reference evidence="2" key="1">
    <citation type="submission" date="2022-08" db="UniProtKB">
        <authorList>
            <consortium name="EnsemblMetazoa"/>
        </authorList>
    </citation>
    <scope>IDENTIFICATION</scope>
    <source>
        <strain evidence="2">Israel</strain>
    </source>
</reference>
<keyword evidence="3" id="KW-1185">Reference proteome</keyword>
<protein>
    <submittedName>
        <fullName evidence="2">Uncharacterized protein</fullName>
    </submittedName>
</protein>
<dbReference type="Proteomes" id="UP000092462">
    <property type="component" value="Unassembled WGS sequence"/>
</dbReference>
<name>A0A1B0DR82_PHLPP</name>
<feature type="compositionally biased region" description="Low complexity" evidence="1">
    <location>
        <begin position="341"/>
        <end position="362"/>
    </location>
</feature>
<feature type="compositionally biased region" description="Low complexity" evidence="1">
    <location>
        <begin position="614"/>
        <end position="628"/>
    </location>
</feature>
<feature type="region of interest" description="Disordered" evidence="1">
    <location>
        <begin position="511"/>
        <end position="776"/>
    </location>
</feature>
<feature type="region of interest" description="Disordered" evidence="1">
    <location>
        <begin position="1"/>
        <end position="47"/>
    </location>
</feature>
<feature type="compositionally biased region" description="Low complexity" evidence="1">
    <location>
        <begin position="189"/>
        <end position="206"/>
    </location>
</feature>
<feature type="compositionally biased region" description="Low complexity" evidence="1">
    <location>
        <begin position="10"/>
        <end position="32"/>
    </location>
</feature>
<feature type="compositionally biased region" description="Basic and acidic residues" evidence="1">
    <location>
        <begin position="717"/>
        <end position="727"/>
    </location>
</feature>
<feature type="compositionally biased region" description="Basic and acidic residues" evidence="1">
    <location>
        <begin position="316"/>
        <end position="340"/>
    </location>
</feature>
<organism evidence="2 3">
    <name type="scientific">Phlebotomus papatasi</name>
    <name type="common">Sandfly</name>
    <dbReference type="NCBI Taxonomy" id="29031"/>
    <lineage>
        <taxon>Eukaryota</taxon>
        <taxon>Metazoa</taxon>
        <taxon>Ecdysozoa</taxon>
        <taxon>Arthropoda</taxon>
        <taxon>Hexapoda</taxon>
        <taxon>Insecta</taxon>
        <taxon>Pterygota</taxon>
        <taxon>Neoptera</taxon>
        <taxon>Endopterygota</taxon>
        <taxon>Diptera</taxon>
        <taxon>Nematocera</taxon>
        <taxon>Psychodoidea</taxon>
        <taxon>Psychodidae</taxon>
        <taxon>Phlebotomus</taxon>
        <taxon>Phlebotomus</taxon>
    </lineage>
</organism>
<feature type="region of interest" description="Disordered" evidence="1">
    <location>
        <begin position="126"/>
        <end position="240"/>
    </location>
</feature>
<evidence type="ECO:0000313" key="2">
    <source>
        <dbReference type="EnsemblMetazoa" id="PPAI011065-PA"/>
    </source>
</evidence>
<dbReference type="EMBL" id="AJVK01008964">
    <property type="status" value="NOT_ANNOTATED_CDS"/>
    <property type="molecule type" value="Genomic_DNA"/>
</dbReference>
<feature type="compositionally biased region" description="Low complexity" evidence="1">
    <location>
        <begin position="142"/>
        <end position="181"/>
    </location>
</feature>
<dbReference type="EnsemblMetazoa" id="PPAI011065-RA">
    <property type="protein sequence ID" value="PPAI011065-PA"/>
    <property type="gene ID" value="PPAI011065"/>
</dbReference>
<dbReference type="VEuPathDB" id="VectorBase:PPAPM1_002680"/>
<sequence>MSYNPKPLQVSSVAAPSIAPSADGQPAGQNAPQQPPGISQAAKLTPQPASQLTQAVNNLHVLAAGGGERLAQMHLQQQMVNFQNQTLLFQQQAGNPSGEPLALTRVVAEAAAKQANGSVSIVPQAAAHGPSMAHQLHTPTSVQQQHHTATVAAASQAQVQHTPAGSQQPVVSQQKVPSPQKAAPPPQTRAPVAVATTTAAQSQLQANNNVPKAQSPQQVPQTPPKAPQPAPQSSKVATVVTPSKTTMKLATVTTPRIKQTARKNQAALTRPQSNFAAAAEAAAATKPSTSAAPGSAEKAAVPKVVAAPPAAPPAVPEKEKEKEKPKEVVKEAPLPKKEKLTPPAKTTPKQSGSVSTSSDDSSPLAARFKRSRTRTVPYQSPLPEYALLSKLSYAESSSSGSKNSDDKLVLFYKSEFMAVRNAEGGFFLCQAQHNVYKSSPRIRIQWLSEEKANSTMYIPDFYDITDLDCVLTSVELKKQAKKLYKLPEKELERIQNILKKALDVEKGILPRPDVTEENPDGLDLSLYKDESQLERSPKKRSGSVSKTPKRTKRTKVDDETPKRVSARTKSPRKNFAESDFELSEDEEPPKMPKSGAASARVGRPPKQATMPKVAPAKKTPVSTPTKSPAKSKESPKEELAAVEVVVPKEIKPRGRKRKNSPVDPLALPPAKKTPVQTLPDTPAAASAAKGASVSAQKKSQTNSSVAQSTKKPAAKGKKAEAVPEAAKKSAISPLQQSKVSPKAKVGKAQDTVKEAAAGGRMTRGRKVKNQMMGVTK</sequence>
<proteinExistence type="predicted"/>
<feature type="compositionally biased region" description="Low complexity" evidence="1">
    <location>
        <begin position="683"/>
        <end position="699"/>
    </location>
</feature>
<evidence type="ECO:0000313" key="3">
    <source>
        <dbReference type="Proteomes" id="UP000092462"/>
    </source>
</evidence>
<dbReference type="EMBL" id="AJVK01008965">
    <property type="status" value="NOT_ANNOTATED_CDS"/>
    <property type="molecule type" value="Genomic_DNA"/>
</dbReference>
<feature type="compositionally biased region" description="Polar residues" evidence="1">
    <location>
        <begin position="700"/>
        <end position="709"/>
    </location>
</feature>